<comment type="subunit">
    <text evidence="8">Homodimer.</text>
</comment>
<evidence type="ECO:0000313" key="10">
    <source>
        <dbReference type="EMBL" id="QUH23064.1"/>
    </source>
</evidence>
<dbReference type="PANTHER" id="PTHR47917:SF1">
    <property type="entry name" value="COENZYME F420:L-GLUTAMATE LIGASE"/>
    <property type="match status" value="1"/>
</dbReference>
<dbReference type="RefSeq" id="WP_211534012.1">
    <property type="nucleotide sequence ID" value="NZ_CP058560.1"/>
</dbReference>
<keyword evidence="5 8" id="KW-0630">Potassium</keyword>
<dbReference type="EC" id="6.3.2.34" evidence="8"/>
<dbReference type="InterPro" id="IPR023659">
    <property type="entry name" value="F420_ligase_CofE_arc"/>
</dbReference>
<keyword evidence="1 8" id="KW-0436">Ligase</keyword>
<comment type="cofactor">
    <cofactor evidence="8">
        <name>Mg(2+)</name>
        <dbReference type="ChEBI" id="CHEBI:18420"/>
    </cofactor>
    <cofactor evidence="8">
        <name>Mn(2+)</name>
        <dbReference type="ChEBI" id="CHEBI:29035"/>
    </cofactor>
    <text evidence="8">Binds 2 divalent metal cations per subunit. The ions could be magnesium and/or manganese.</text>
</comment>
<reference evidence="10" key="1">
    <citation type="submission" date="2020-07" db="EMBL/GenBank/DDBJ databases">
        <title>Methanobacterium. sp. MethCan genome.</title>
        <authorList>
            <person name="Postec A."/>
            <person name="Quemeneur M."/>
        </authorList>
    </citation>
    <scope>NUCLEOTIDE SEQUENCE</scope>
    <source>
        <strain evidence="10">MethCAN</strain>
    </source>
</reference>
<feature type="binding site" evidence="8">
    <location>
        <position position="157"/>
    </location>
    <ligand>
        <name>a divalent metal cation</name>
        <dbReference type="ChEBI" id="CHEBI:60240"/>
        <label>2</label>
    </ligand>
</feature>
<keyword evidence="11" id="KW-1185">Reference proteome</keyword>
<evidence type="ECO:0000256" key="2">
    <source>
        <dbReference type="ARBA" id="ARBA00022723"/>
    </source>
</evidence>
<dbReference type="GO" id="GO:0052619">
    <property type="term" value="F:coenzyme F420-1:gamma-L-glutamate ligase activity"/>
    <property type="evidence" value="ECO:0007669"/>
    <property type="project" value="UniProtKB-UniRule"/>
</dbReference>
<evidence type="ECO:0000313" key="11">
    <source>
        <dbReference type="Proteomes" id="UP000681041"/>
    </source>
</evidence>
<dbReference type="Gene3D" id="3.30.1330.100">
    <property type="entry name" value="CofE-like"/>
    <property type="match status" value="1"/>
</dbReference>
<feature type="binding site" evidence="8">
    <location>
        <begin position="11"/>
        <end position="14"/>
    </location>
    <ligand>
        <name>GTP</name>
        <dbReference type="ChEBI" id="CHEBI:37565"/>
    </ligand>
</feature>
<evidence type="ECO:0000256" key="3">
    <source>
        <dbReference type="ARBA" id="ARBA00022741"/>
    </source>
</evidence>
<dbReference type="HAMAP" id="MF_01258">
    <property type="entry name" value="F420_ligase_CofE"/>
    <property type="match status" value="1"/>
</dbReference>
<keyword evidence="2 8" id="KW-0479">Metal-binding</keyword>
<dbReference type="SUPFAM" id="SSF144010">
    <property type="entry name" value="CofE-like"/>
    <property type="match status" value="1"/>
</dbReference>
<comment type="pathway">
    <text evidence="8">Cofactor biosynthesis; coenzyme F420 biosynthesis.</text>
</comment>
<dbReference type="AlphaFoldDB" id="A0A8T8K3Q8"/>
<evidence type="ECO:0000259" key="9">
    <source>
        <dbReference type="Pfam" id="PF01996"/>
    </source>
</evidence>
<dbReference type="Pfam" id="PF01996">
    <property type="entry name" value="F420_ligase"/>
    <property type="match status" value="1"/>
</dbReference>
<feature type="binding site" evidence="8">
    <location>
        <position position="118"/>
    </location>
    <ligand>
        <name>GTP</name>
        <dbReference type="ChEBI" id="CHEBI:37565"/>
    </ligand>
</feature>
<organism evidence="10 11">
    <name type="scientific">Methanobacterium alkalithermotolerans</name>
    <dbReference type="NCBI Taxonomy" id="2731220"/>
    <lineage>
        <taxon>Archaea</taxon>
        <taxon>Methanobacteriati</taxon>
        <taxon>Methanobacteriota</taxon>
        <taxon>Methanomada group</taxon>
        <taxon>Methanobacteria</taxon>
        <taxon>Methanobacteriales</taxon>
        <taxon>Methanobacteriaceae</taxon>
        <taxon>Methanobacterium</taxon>
    </lineage>
</organism>
<sequence length="254" mass="27713">MKIELIGLENLPLVKKDDDLSSLIVDVAFNQGLKWKDGDIIVIAETIISKAEGNYINLDSIKPGKKANHLAQKTGKSPELMEAILNHSREIVKVGNDFIVTETNHGFICANAGIDESNVEKGWATPLPLHPDKSAKNLRKNIELKIGKQLAVIISDTQGRPFREGAVGVAIGSSGIKTIWNRKGEIDLYGRKLETTQIAVADELAASASLIMGQADEGMPVVVVRGYSSFEILKDPESGAQDLIRPKKYDAFRQ</sequence>
<dbReference type="InterPro" id="IPR008225">
    <property type="entry name" value="F420-0_g-glutamyl_ligase"/>
</dbReference>
<dbReference type="GeneID" id="64819981"/>
<dbReference type="EMBL" id="CP058560">
    <property type="protein sequence ID" value="QUH23064.1"/>
    <property type="molecule type" value="Genomic_DNA"/>
</dbReference>
<comment type="catalytic activity">
    <reaction evidence="8">
        <text>oxidized coenzyme F420-1 + GTP + L-glutamate = oxidized coenzyme F420-2 + GDP + phosphate + H(+)</text>
        <dbReference type="Rhea" id="RHEA:30523"/>
        <dbReference type="ChEBI" id="CHEBI:15378"/>
        <dbReference type="ChEBI" id="CHEBI:29985"/>
        <dbReference type="ChEBI" id="CHEBI:37565"/>
        <dbReference type="ChEBI" id="CHEBI:43474"/>
        <dbReference type="ChEBI" id="CHEBI:57922"/>
        <dbReference type="ChEBI" id="CHEBI:58189"/>
        <dbReference type="ChEBI" id="CHEBI:59920"/>
        <dbReference type="EC" id="6.3.2.34"/>
    </reaction>
</comment>
<feature type="binding site" evidence="8">
    <location>
        <position position="50"/>
    </location>
    <ligand>
        <name>GTP</name>
        <dbReference type="ChEBI" id="CHEBI:37565"/>
    </ligand>
</feature>
<dbReference type="EC" id="6.3.2.31" evidence="8"/>
<keyword evidence="7 8" id="KW-0464">Manganese</keyword>
<comment type="catalytic activity">
    <reaction evidence="8">
        <text>oxidized coenzyme F420-0 + GTP + L-glutamate = oxidized coenzyme F420-1 + GDP + phosphate + H(+)</text>
        <dbReference type="Rhea" id="RHEA:30555"/>
        <dbReference type="ChEBI" id="CHEBI:15378"/>
        <dbReference type="ChEBI" id="CHEBI:29985"/>
        <dbReference type="ChEBI" id="CHEBI:37565"/>
        <dbReference type="ChEBI" id="CHEBI:43474"/>
        <dbReference type="ChEBI" id="CHEBI:58189"/>
        <dbReference type="ChEBI" id="CHEBI:59907"/>
        <dbReference type="ChEBI" id="CHEBI:59920"/>
        <dbReference type="EC" id="6.3.2.31"/>
    </reaction>
</comment>
<dbReference type="NCBIfam" id="NF009809">
    <property type="entry name" value="PRK13293.1"/>
    <property type="match status" value="1"/>
</dbReference>
<dbReference type="GO" id="GO:0046872">
    <property type="term" value="F:metal ion binding"/>
    <property type="evidence" value="ECO:0007669"/>
    <property type="project" value="UniProtKB-KW"/>
</dbReference>
<comment type="similarity">
    <text evidence="8">Belongs to the CofE family.</text>
</comment>
<evidence type="ECO:0000256" key="8">
    <source>
        <dbReference type="HAMAP-Rule" id="MF_01258"/>
    </source>
</evidence>
<accession>A0A8T8K3Q8</accession>
<keyword evidence="4 8" id="KW-0460">Magnesium</keyword>
<evidence type="ECO:0000256" key="4">
    <source>
        <dbReference type="ARBA" id="ARBA00022842"/>
    </source>
</evidence>
<feature type="binding site" evidence="8">
    <location>
        <begin position="212"/>
        <end position="219"/>
    </location>
    <ligand>
        <name>GTP</name>
        <dbReference type="ChEBI" id="CHEBI:37565"/>
    </ligand>
</feature>
<feature type="domain" description="Coenzyme F420:L-glutamate ligase-like" evidence="9">
    <location>
        <begin position="11"/>
        <end position="226"/>
    </location>
</feature>
<keyword evidence="3 8" id="KW-0547">Nucleotide-binding</keyword>
<feature type="binding site" evidence="8">
    <location>
        <begin position="45"/>
        <end position="46"/>
    </location>
    <ligand>
        <name>GTP</name>
        <dbReference type="ChEBI" id="CHEBI:37565"/>
    </ligand>
</feature>
<dbReference type="OrthoDB" id="11383at2157"/>
<dbReference type="GO" id="GO:0005525">
    <property type="term" value="F:GTP binding"/>
    <property type="evidence" value="ECO:0007669"/>
    <property type="project" value="UniProtKB-KW"/>
</dbReference>
<proteinExistence type="inferred from homology"/>
<feature type="binding site" evidence="8">
    <location>
        <position position="214"/>
    </location>
    <ligand>
        <name>a divalent metal cation</name>
        <dbReference type="ChEBI" id="CHEBI:60240"/>
        <label>2</label>
    </ligand>
</feature>
<comment type="cofactor">
    <cofactor evidence="8">
        <name>K(+)</name>
        <dbReference type="ChEBI" id="CHEBI:29103"/>
    </cofactor>
    <text evidence="8">Monovalent cation. The ion could be potassium.</text>
</comment>
<evidence type="ECO:0000256" key="7">
    <source>
        <dbReference type="ARBA" id="ARBA00023211"/>
    </source>
</evidence>
<dbReference type="PANTHER" id="PTHR47917">
    <property type="match status" value="1"/>
</dbReference>
<gene>
    <name evidence="8" type="primary">cofE</name>
    <name evidence="10" type="ORF">HYG87_04410</name>
</gene>
<dbReference type="InterPro" id="IPR002847">
    <property type="entry name" value="F420-0_gamma-glut_ligase-dom"/>
</dbReference>
<evidence type="ECO:0000256" key="6">
    <source>
        <dbReference type="ARBA" id="ARBA00023134"/>
    </source>
</evidence>
<name>A0A8T8K3Q8_9EURY</name>
<dbReference type="Proteomes" id="UP000681041">
    <property type="component" value="Chromosome"/>
</dbReference>
<dbReference type="Gene3D" id="3.90.1660.10">
    <property type="entry name" value="CofE-like domain"/>
    <property type="match status" value="1"/>
</dbReference>
<comment type="function">
    <text evidence="8">Catalyzes the GTP-dependent successive addition of two or more gamma-linked L-glutamates to the L-lactyl phosphodiester of 7,8-didemethyl-8-hydroxy-5-deazariboflavin (F420-0) to form coenzyme F420-0-glutamyl-glutamate (F420-2) or polyglutamated F420 derivatives.</text>
</comment>
<keyword evidence="6 8" id="KW-0342">GTP-binding</keyword>
<feature type="binding site" evidence="8">
    <location>
        <position position="156"/>
    </location>
    <ligand>
        <name>a divalent metal cation</name>
        <dbReference type="ChEBI" id="CHEBI:60240"/>
        <label>1</label>
    </ligand>
</feature>
<dbReference type="NCBIfam" id="TIGR01916">
    <property type="entry name" value="F420_cofE"/>
    <property type="match status" value="1"/>
</dbReference>
<feature type="binding site" evidence="8">
    <location>
        <position position="115"/>
    </location>
    <ligand>
        <name>a divalent metal cation</name>
        <dbReference type="ChEBI" id="CHEBI:60240"/>
        <label>1</label>
    </ligand>
</feature>
<dbReference type="GO" id="GO:0052645">
    <property type="term" value="P:F420-0 metabolic process"/>
    <property type="evidence" value="ECO:0007669"/>
    <property type="project" value="UniProtKB-UniRule"/>
</dbReference>
<dbReference type="GO" id="GO:0052618">
    <property type="term" value="F:coenzyme F420-0:L-glutamate ligase activity"/>
    <property type="evidence" value="ECO:0007669"/>
    <property type="project" value="UniProtKB-UniRule"/>
</dbReference>
<evidence type="ECO:0000256" key="5">
    <source>
        <dbReference type="ARBA" id="ARBA00022958"/>
    </source>
</evidence>
<dbReference type="KEGG" id="meme:HYG87_04410"/>
<protein>
    <recommendedName>
        <fullName evidence="8">Coenzyme F420:L-glutamate ligase</fullName>
        <ecNumber evidence="8">6.3.2.31</ecNumber>
        <ecNumber evidence="8">6.3.2.34</ecNumber>
    </recommendedName>
    <alternativeName>
        <fullName evidence="8">Coenzyme F420-0:L-glutamate ligase</fullName>
    </alternativeName>
    <alternativeName>
        <fullName evidence="8">Coenzyme F420-1:gamma-L-glutamate ligase</fullName>
    </alternativeName>
</protein>
<evidence type="ECO:0000256" key="1">
    <source>
        <dbReference type="ARBA" id="ARBA00022598"/>
    </source>
</evidence>